<feature type="compositionally biased region" description="Basic and acidic residues" evidence="1">
    <location>
        <begin position="25"/>
        <end position="36"/>
    </location>
</feature>
<accession>A0AAD7WUM5</accession>
<evidence type="ECO:0000256" key="1">
    <source>
        <dbReference type="SAM" id="MobiDB-lite"/>
    </source>
</evidence>
<name>A0AAD7WUM5_9TELE</name>
<dbReference type="Proteomes" id="UP001221898">
    <property type="component" value="Unassembled WGS sequence"/>
</dbReference>
<feature type="compositionally biased region" description="Gly residues" evidence="1">
    <location>
        <begin position="46"/>
        <end position="59"/>
    </location>
</feature>
<reference evidence="2" key="1">
    <citation type="journal article" date="2023" name="Science">
        <title>Genome structures resolve the early diversification of teleost fishes.</title>
        <authorList>
            <person name="Parey E."/>
            <person name="Louis A."/>
            <person name="Montfort J."/>
            <person name="Bouchez O."/>
            <person name="Roques C."/>
            <person name="Iampietro C."/>
            <person name="Lluch J."/>
            <person name="Castinel A."/>
            <person name="Donnadieu C."/>
            <person name="Desvignes T."/>
            <person name="Floi Bucao C."/>
            <person name="Jouanno E."/>
            <person name="Wen M."/>
            <person name="Mejri S."/>
            <person name="Dirks R."/>
            <person name="Jansen H."/>
            <person name="Henkel C."/>
            <person name="Chen W.J."/>
            <person name="Zahm M."/>
            <person name="Cabau C."/>
            <person name="Klopp C."/>
            <person name="Thompson A.W."/>
            <person name="Robinson-Rechavi M."/>
            <person name="Braasch I."/>
            <person name="Lecointre G."/>
            <person name="Bobe J."/>
            <person name="Postlethwait J.H."/>
            <person name="Berthelot C."/>
            <person name="Roest Crollius H."/>
            <person name="Guiguen Y."/>
        </authorList>
    </citation>
    <scope>NUCLEOTIDE SEQUENCE</scope>
    <source>
        <strain evidence="2">NC1722</strain>
    </source>
</reference>
<feature type="region of interest" description="Disordered" evidence="1">
    <location>
        <begin position="185"/>
        <end position="223"/>
    </location>
</feature>
<feature type="compositionally biased region" description="Gly residues" evidence="1">
    <location>
        <begin position="185"/>
        <end position="200"/>
    </location>
</feature>
<organism evidence="2 3">
    <name type="scientific">Aldrovandia affinis</name>
    <dbReference type="NCBI Taxonomy" id="143900"/>
    <lineage>
        <taxon>Eukaryota</taxon>
        <taxon>Metazoa</taxon>
        <taxon>Chordata</taxon>
        <taxon>Craniata</taxon>
        <taxon>Vertebrata</taxon>
        <taxon>Euteleostomi</taxon>
        <taxon>Actinopterygii</taxon>
        <taxon>Neopterygii</taxon>
        <taxon>Teleostei</taxon>
        <taxon>Notacanthiformes</taxon>
        <taxon>Halosauridae</taxon>
        <taxon>Aldrovandia</taxon>
    </lineage>
</organism>
<feature type="region of interest" description="Disordered" evidence="1">
    <location>
        <begin position="137"/>
        <end position="172"/>
    </location>
</feature>
<dbReference type="EMBL" id="JAINUG010000030">
    <property type="protein sequence ID" value="KAJ8409620.1"/>
    <property type="molecule type" value="Genomic_DNA"/>
</dbReference>
<protein>
    <submittedName>
        <fullName evidence="2">Uncharacterized protein</fullName>
    </submittedName>
</protein>
<evidence type="ECO:0000313" key="3">
    <source>
        <dbReference type="Proteomes" id="UP001221898"/>
    </source>
</evidence>
<keyword evidence="3" id="KW-1185">Reference proteome</keyword>
<dbReference type="AlphaFoldDB" id="A0AAD7WUM5"/>
<feature type="region of interest" description="Disordered" evidence="1">
    <location>
        <begin position="25"/>
        <end position="68"/>
    </location>
</feature>
<gene>
    <name evidence="2" type="ORF">AAFF_G00230210</name>
</gene>
<feature type="compositionally biased region" description="Polar residues" evidence="1">
    <location>
        <begin position="158"/>
        <end position="167"/>
    </location>
</feature>
<comment type="caution">
    <text evidence="2">The sequence shown here is derived from an EMBL/GenBank/DDBJ whole genome shotgun (WGS) entry which is preliminary data.</text>
</comment>
<sequence length="322" mass="34376">MTGQRFVFSLFDVWLPSIPRPCRGPDDVTQRLHSADPRAPGLHLPGSGGQHWGPEGGGHPSVSGMLPPSYSPAISPTHHLPPYLAHPHFIPNSHTAFYPPVSPGDMPPHQYYQHHLPPMYSEEIIPVYGMSSYIGREEQYSKPQPKKTKERQLERQNRLNSPPSSVYKSGGGGCTATHNGYGKSHGGGVSAGGGGGGAGSPGIKKTDRRARSSPRASEPGLQVRHHCSRLTPAPKVLTVCLRGGQSGGGGRPSRLPAGRLACEGLNGTHFTAGPGSCSHGFRLPGAARAGRPTPCDRGNFVLVRERERETESGRVPFISRVK</sequence>
<evidence type="ECO:0000313" key="2">
    <source>
        <dbReference type="EMBL" id="KAJ8409620.1"/>
    </source>
</evidence>
<proteinExistence type="predicted"/>